<evidence type="ECO:0000256" key="6">
    <source>
        <dbReference type="ARBA" id="ARBA00022833"/>
    </source>
</evidence>
<dbReference type="Pfam" id="PF01475">
    <property type="entry name" value="FUR"/>
    <property type="match status" value="1"/>
</dbReference>
<evidence type="ECO:0000256" key="9">
    <source>
        <dbReference type="ARBA" id="ARBA00023125"/>
    </source>
</evidence>
<dbReference type="InterPro" id="IPR043135">
    <property type="entry name" value="Fur_C"/>
</dbReference>
<keyword evidence="8" id="KW-0805">Transcription regulation</keyword>
<dbReference type="PANTHER" id="PTHR33202">
    <property type="entry name" value="ZINC UPTAKE REGULATION PROTEIN"/>
    <property type="match status" value="1"/>
</dbReference>
<keyword evidence="10" id="KW-0804">Transcription</keyword>
<keyword evidence="6" id="KW-0862">Zinc</keyword>
<gene>
    <name evidence="11" type="ORF">R7226_14930</name>
</gene>
<evidence type="ECO:0000256" key="1">
    <source>
        <dbReference type="ARBA" id="ARBA00004496"/>
    </source>
</evidence>
<comment type="subcellular location">
    <subcellularLocation>
        <location evidence="1">Cytoplasm</location>
    </subcellularLocation>
</comment>
<evidence type="ECO:0000256" key="4">
    <source>
        <dbReference type="ARBA" id="ARBA00022491"/>
    </source>
</evidence>
<evidence type="ECO:0000256" key="2">
    <source>
        <dbReference type="ARBA" id="ARBA00007957"/>
    </source>
</evidence>
<dbReference type="SUPFAM" id="SSF46785">
    <property type="entry name" value="Winged helix' DNA-binding domain"/>
    <property type="match status" value="1"/>
</dbReference>
<keyword evidence="7" id="KW-0408">Iron</keyword>
<organism evidence="11 12">
    <name type="scientific">Conexibacter stalactiti</name>
    <dbReference type="NCBI Taxonomy" id="1940611"/>
    <lineage>
        <taxon>Bacteria</taxon>
        <taxon>Bacillati</taxon>
        <taxon>Actinomycetota</taxon>
        <taxon>Thermoleophilia</taxon>
        <taxon>Solirubrobacterales</taxon>
        <taxon>Conexibacteraceae</taxon>
        <taxon>Conexibacter</taxon>
    </lineage>
</organism>
<dbReference type="Gene3D" id="3.30.1490.190">
    <property type="match status" value="1"/>
</dbReference>
<name>A0ABU4HSK2_9ACTN</name>
<protein>
    <submittedName>
        <fullName evidence="11">Fur family transcriptional regulator</fullName>
    </submittedName>
</protein>
<comment type="caution">
    <text evidence="11">The sequence shown here is derived from an EMBL/GenBank/DDBJ whole genome shotgun (WGS) entry which is preliminary data.</text>
</comment>
<evidence type="ECO:0000256" key="7">
    <source>
        <dbReference type="ARBA" id="ARBA00023004"/>
    </source>
</evidence>
<sequence length="149" mass="16087">MDVAAVEDRLRSAGLRVTASRVAVLRALTESRDHPRVDQVIERVHASGVSMSKQAAYDVCEALRAAALAQRIELPGAPARWEARAGDNHHHLVCRSCGETHDVDCAAGQAPCLDPVSAPPGFALDEVEVTYWGLCSSCQAQTRREESAR</sequence>
<dbReference type="InterPro" id="IPR036390">
    <property type="entry name" value="WH_DNA-bd_sf"/>
</dbReference>
<comment type="similarity">
    <text evidence="2">Belongs to the Fur family.</text>
</comment>
<keyword evidence="4" id="KW-0678">Repressor</keyword>
<accession>A0ABU4HSK2</accession>
<keyword evidence="12" id="KW-1185">Reference proteome</keyword>
<evidence type="ECO:0000313" key="11">
    <source>
        <dbReference type="EMBL" id="MDW5595642.1"/>
    </source>
</evidence>
<reference evidence="11 12" key="2">
    <citation type="submission" date="2023-10" db="EMBL/GenBank/DDBJ databases">
        <authorList>
            <person name="Han X.F."/>
        </authorList>
    </citation>
    <scope>NUCLEOTIDE SEQUENCE [LARGE SCALE GENOMIC DNA]</scope>
    <source>
        <strain evidence="11 12">KCTC 39840</strain>
    </source>
</reference>
<reference evidence="12" key="1">
    <citation type="submission" date="2023-07" db="EMBL/GenBank/DDBJ databases">
        <title>Conexibacter stalactiti sp. nov., isolated from stalactites in a lava cave and emended description of the genus Conexibacter.</title>
        <authorList>
            <person name="Lee S.D."/>
        </authorList>
    </citation>
    <scope>NUCLEOTIDE SEQUENCE [LARGE SCALE GENOMIC DNA]</scope>
    <source>
        <strain evidence="12">KCTC 39840</strain>
    </source>
</reference>
<evidence type="ECO:0000313" key="12">
    <source>
        <dbReference type="Proteomes" id="UP001284601"/>
    </source>
</evidence>
<evidence type="ECO:0000256" key="3">
    <source>
        <dbReference type="ARBA" id="ARBA00022490"/>
    </source>
</evidence>
<keyword evidence="9" id="KW-0238">DNA-binding</keyword>
<keyword evidence="5" id="KW-0479">Metal-binding</keyword>
<evidence type="ECO:0000256" key="5">
    <source>
        <dbReference type="ARBA" id="ARBA00022723"/>
    </source>
</evidence>
<proteinExistence type="inferred from homology"/>
<dbReference type="InterPro" id="IPR002481">
    <property type="entry name" value="FUR"/>
</dbReference>
<dbReference type="InterPro" id="IPR036388">
    <property type="entry name" value="WH-like_DNA-bd_sf"/>
</dbReference>
<evidence type="ECO:0000256" key="10">
    <source>
        <dbReference type="ARBA" id="ARBA00023163"/>
    </source>
</evidence>
<dbReference type="Proteomes" id="UP001284601">
    <property type="component" value="Unassembled WGS sequence"/>
</dbReference>
<evidence type="ECO:0000256" key="8">
    <source>
        <dbReference type="ARBA" id="ARBA00023015"/>
    </source>
</evidence>
<dbReference type="Gene3D" id="1.10.10.10">
    <property type="entry name" value="Winged helix-like DNA-binding domain superfamily/Winged helix DNA-binding domain"/>
    <property type="match status" value="1"/>
</dbReference>
<dbReference type="PANTHER" id="PTHR33202:SF18">
    <property type="entry name" value="TRANSCRIPTIONAL REGULATOR FURA"/>
    <property type="match status" value="1"/>
</dbReference>
<keyword evidence="3" id="KW-0963">Cytoplasm</keyword>
<dbReference type="EMBL" id="JAWSTH010000037">
    <property type="protein sequence ID" value="MDW5595642.1"/>
    <property type="molecule type" value="Genomic_DNA"/>
</dbReference>
<dbReference type="RefSeq" id="WP_318597976.1">
    <property type="nucleotide sequence ID" value="NZ_JAWSTH010000037.1"/>
</dbReference>